<dbReference type="GO" id="GO:0006287">
    <property type="term" value="P:base-excision repair, gap-filling"/>
    <property type="evidence" value="ECO:0007669"/>
    <property type="project" value="TreeGrafter"/>
</dbReference>
<keyword evidence="3" id="KW-1185">Reference proteome</keyword>
<organism evidence="2 3">
    <name type="scientific">Kwoniella pini CBS 10737</name>
    <dbReference type="NCBI Taxonomy" id="1296096"/>
    <lineage>
        <taxon>Eukaryota</taxon>
        <taxon>Fungi</taxon>
        <taxon>Dikarya</taxon>
        <taxon>Basidiomycota</taxon>
        <taxon>Agaricomycotina</taxon>
        <taxon>Tremellomycetes</taxon>
        <taxon>Tremellales</taxon>
        <taxon>Cryptococcaceae</taxon>
        <taxon>Kwoniella</taxon>
    </lineage>
</organism>
<dbReference type="KEGG" id="kpin:96955695"/>
<dbReference type="AlphaFoldDB" id="A0AAJ8MLS9"/>
<dbReference type="GeneID" id="96955695"/>
<reference evidence="2" key="2">
    <citation type="submission" date="2024-02" db="EMBL/GenBank/DDBJ databases">
        <title>Comparative genomics of Cryptococcus and Kwoniella reveals pathogenesis evolution and contrasting modes of karyotype evolution via chromosome fusion or intercentromeric recombination.</title>
        <authorList>
            <person name="Coelho M.A."/>
            <person name="David-Palma M."/>
            <person name="Shea T."/>
            <person name="Bowers K."/>
            <person name="McGinley-Smith S."/>
            <person name="Mohammad A.W."/>
            <person name="Gnirke A."/>
            <person name="Yurkov A.M."/>
            <person name="Nowrousian M."/>
            <person name="Sun S."/>
            <person name="Cuomo C.A."/>
            <person name="Heitman J."/>
        </authorList>
    </citation>
    <scope>NUCLEOTIDE SEQUENCE</scope>
    <source>
        <strain evidence="2">CBS 10737</strain>
    </source>
</reference>
<feature type="region of interest" description="Disordered" evidence="1">
    <location>
        <begin position="1"/>
        <end position="57"/>
    </location>
</feature>
<accession>A0AAJ8MLS9</accession>
<dbReference type="RefSeq" id="XP_070058373.1">
    <property type="nucleotide sequence ID" value="XM_070202272.1"/>
</dbReference>
<evidence type="ECO:0000313" key="2">
    <source>
        <dbReference type="EMBL" id="WWC66861.1"/>
    </source>
</evidence>
<dbReference type="InterPro" id="IPR012337">
    <property type="entry name" value="RNaseH-like_sf"/>
</dbReference>
<dbReference type="GO" id="GO:0045004">
    <property type="term" value="P:DNA replication proofreading"/>
    <property type="evidence" value="ECO:0007669"/>
    <property type="project" value="TreeGrafter"/>
</dbReference>
<dbReference type="SUPFAM" id="SSF53098">
    <property type="entry name" value="Ribonuclease H-like"/>
    <property type="match status" value="1"/>
</dbReference>
<evidence type="ECO:0008006" key="4">
    <source>
        <dbReference type="Google" id="ProtNLM"/>
    </source>
</evidence>
<proteinExistence type="predicted"/>
<evidence type="ECO:0000256" key="1">
    <source>
        <dbReference type="SAM" id="MobiDB-lite"/>
    </source>
</evidence>
<sequence>MVEPTNKKRKLEPINGHGQPALAKQESFSAVLEQLEAEEDASGDSIETSAAWPRPAAPKLNTQRDSIAFQQIELEEASEPKHGPTIRLFGVTERGNSVLAHVHGFKPYFYVAAPQGFLNKDLEPLKDKINQMSFGLTVTNCAIFNRRSLWGYRGDETVPFIKITCADPKGIPKVKDEHLFSILGTMCRLG</sequence>
<evidence type="ECO:0000313" key="3">
    <source>
        <dbReference type="Proteomes" id="UP000094020"/>
    </source>
</evidence>
<dbReference type="InterPro" id="IPR050240">
    <property type="entry name" value="DNA_pol_type-B"/>
</dbReference>
<name>A0AAJ8MLS9_9TREE</name>
<dbReference type="Proteomes" id="UP000094020">
    <property type="component" value="Chromosome 1"/>
</dbReference>
<reference evidence="2" key="1">
    <citation type="submission" date="2013-07" db="EMBL/GenBank/DDBJ databases">
        <authorList>
            <consortium name="The Broad Institute Genome Sequencing Platform"/>
            <person name="Cuomo C."/>
            <person name="Litvintseva A."/>
            <person name="Chen Y."/>
            <person name="Heitman J."/>
            <person name="Sun S."/>
            <person name="Springer D."/>
            <person name="Dromer F."/>
            <person name="Young S.K."/>
            <person name="Zeng Q."/>
            <person name="Gargeya S."/>
            <person name="Fitzgerald M."/>
            <person name="Abouelleil A."/>
            <person name="Alvarado L."/>
            <person name="Berlin A.M."/>
            <person name="Chapman S.B."/>
            <person name="Dewar J."/>
            <person name="Goldberg J."/>
            <person name="Griggs A."/>
            <person name="Gujja S."/>
            <person name="Hansen M."/>
            <person name="Howarth C."/>
            <person name="Imamovic A."/>
            <person name="Larimer J."/>
            <person name="McCowan C."/>
            <person name="Murphy C."/>
            <person name="Pearson M."/>
            <person name="Priest M."/>
            <person name="Roberts A."/>
            <person name="Saif S."/>
            <person name="Shea T."/>
            <person name="Sykes S."/>
            <person name="Wortman J."/>
            <person name="Nusbaum C."/>
            <person name="Birren B."/>
        </authorList>
    </citation>
    <scope>NUCLEOTIDE SEQUENCE</scope>
    <source>
        <strain evidence="2">CBS 10737</strain>
    </source>
</reference>
<dbReference type="GO" id="GO:0006297">
    <property type="term" value="P:nucleotide-excision repair, DNA gap filling"/>
    <property type="evidence" value="ECO:0007669"/>
    <property type="project" value="TreeGrafter"/>
</dbReference>
<dbReference type="GO" id="GO:0003887">
    <property type="term" value="F:DNA-directed DNA polymerase activity"/>
    <property type="evidence" value="ECO:0007669"/>
    <property type="project" value="TreeGrafter"/>
</dbReference>
<protein>
    <recommendedName>
        <fullName evidence="4">DNA-directed DNA polymerase family B exonuclease domain-containing protein</fullName>
    </recommendedName>
</protein>
<dbReference type="PANTHER" id="PTHR10322">
    <property type="entry name" value="DNA POLYMERASE CATALYTIC SUBUNIT"/>
    <property type="match status" value="1"/>
</dbReference>
<dbReference type="Gene3D" id="3.30.342.10">
    <property type="entry name" value="DNA Polymerase, chain B, domain 1"/>
    <property type="match status" value="1"/>
</dbReference>
<dbReference type="EMBL" id="CP144519">
    <property type="protein sequence ID" value="WWC66861.1"/>
    <property type="molecule type" value="Genomic_DNA"/>
</dbReference>
<dbReference type="PANTHER" id="PTHR10322:SF23">
    <property type="entry name" value="DNA POLYMERASE DELTA CATALYTIC SUBUNIT"/>
    <property type="match status" value="1"/>
</dbReference>
<dbReference type="GO" id="GO:0043625">
    <property type="term" value="C:delta DNA polymerase complex"/>
    <property type="evidence" value="ECO:0007669"/>
    <property type="project" value="TreeGrafter"/>
</dbReference>
<gene>
    <name evidence="2" type="ORF">I206_100768</name>
</gene>
<dbReference type="GO" id="GO:0008296">
    <property type="term" value="F:3'-5'-DNA exonuclease activity"/>
    <property type="evidence" value="ECO:0007669"/>
    <property type="project" value="TreeGrafter"/>
</dbReference>